<reference evidence="9" key="1">
    <citation type="submission" date="2022-11" db="EMBL/GenBank/DDBJ databases">
        <title>Centuries of genome instability and evolution in soft-shell clam transmissible cancer (bioRxiv).</title>
        <authorList>
            <person name="Hart S.F.M."/>
            <person name="Yonemitsu M.A."/>
            <person name="Giersch R.M."/>
            <person name="Beal B.F."/>
            <person name="Arriagada G."/>
            <person name="Davis B.W."/>
            <person name="Ostrander E.A."/>
            <person name="Goff S.P."/>
            <person name="Metzger M.J."/>
        </authorList>
    </citation>
    <scope>NUCLEOTIDE SEQUENCE</scope>
    <source>
        <strain evidence="9">MELC-2E11</strain>
        <tissue evidence="9">Siphon/mantle</tissue>
    </source>
</reference>
<sequence>MARSPPTHGEMMKQRLGPFTPAIIKQSQNEVLNIIQTAVRSAILHEYLVELTRGCQKQDGCDSLKALEPLLTLRPLTPDIDKQEGYPVDVNLVLCDALCCLSRMKDVQLQRHIILKSESDVRRKYTTHFTSQSLDYELTRVSYGWPYDAPNIIPFTNFATINAGIYLVTGQGVSSSSIPEIPKDTKVTNPIMDYDKFPQFSKMNKDSVVRGCAKLALLFDVEYDKLVQTLGSKKLSFEEIIDQMERSMAPMQYGMHQAEILTQNSYKDFPRSFFNRTESQVQRSAPDVGPWRVTLKKPVVEAFLEVCPNRKLRFKVWNGWHIIGTHFSTDIRLHTFEIPGQITEARYREHFYPMAKKEMEDLQQFANSSGFPEAIRQWDITFFRRQHCDKLYNMHKVDRKPYFSVPLVLETMFSVCERMFSIKIEPVLQPDVWNSDVMAFDVHNLDGAFVGRFYLDLYARPTKRMADTTYLCRERCDRLGMTPISVITLNLNKSEMSGIPSLMSFQDVLTLFGEVLSEVPLLELSSQRNIDRDAIFVCANVMKMIAQQPSIVRDMSQHHLSGESLDDHDIDKLLKCQLHMKGFDMCHQLYKSAFDIENHLAHDNYWKDIQMDMYKLFMPLEIHKEDWIWCSDPTLWMSDAFAAAYYLHIWSEMLAANIMEEFTVSGFDNEKQLAKVGMRFRETYLAVGGAESAKSVFQKFTGRNPSLESLLKRYPR</sequence>
<gene>
    <name evidence="9" type="ORF">MAR_030360</name>
</gene>
<keyword evidence="10" id="KW-1185">Reference proteome</keyword>
<dbReference type="Gene3D" id="1.10.1370.10">
    <property type="entry name" value="Neurolysin, domain 3"/>
    <property type="match status" value="1"/>
</dbReference>
<dbReference type="InterPro" id="IPR024077">
    <property type="entry name" value="Neurolysin/TOP_dom2"/>
</dbReference>
<dbReference type="EMBL" id="CP111013">
    <property type="protein sequence ID" value="WAQ97670.1"/>
    <property type="molecule type" value="Genomic_DNA"/>
</dbReference>
<evidence type="ECO:0000256" key="1">
    <source>
        <dbReference type="ARBA" id="ARBA00006040"/>
    </source>
</evidence>
<dbReference type="PANTHER" id="PTHR11804:SF83">
    <property type="entry name" value="LD37516P"/>
    <property type="match status" value="1"/>
</dbReference>
<evidence type="ECO:0000256" key="2">
    <source>
        <dbReference type="ARBA" id="ARBA00022670"/>
    </source>
</evidence>
<comment type="cofactor">
    <cofactor evidence="7">
        <name>Zn(2+)</name>
        <dbReference type="ChEBI" id="CHEBI:29105"/>
    </cofactor>
    <text evidence="7">Binds 1 zinc ion.</text>
</comment>
<dbReference type="Pfam" id="PF01432">
    <property type="entry name" value="Peptidase_M3"/>
    <property type="match status" value="1"/>
</dbReference>
<evidence type="ECO:0000256" key="3">
    <source>
        <dbReference type="ARBA" id="ARBA00022723"/>
    </source>
</evidence>
<evidence type="ECO:0000256" key="4">
    <source>
        <dbReference type="ARBA" id="ARBA00022801"/>
    </source>
</evidence>
<evidence type="ECO:0000256" key="7">
    <source>
        <dbReference type="RuleBase" id="RU003435"/>
    </source>
</evidence>
<evidence type="ECO:0000256" key="5">
    <source>
        <dbReference type="ARBA" id="ARBA00022833"/>
    </source>
</evidence>
<dbReference type="PANTHER" id="PTHR11804">
    <property type="entry name" value="PROTEASE M3 THIMET OLIGOPEPTIDASE-RELATED"/>
    <property type="match status" value="1"/>
</dbReference>
<dbReference type="Gene3D" id="1.10.1370.40">
    <property type="match status" value="1"/>
</dbReference>
<dbReference type="SUPFAM" id="SSF55486">
    <property type="entry name" value="Metalloproteases ('zincins'), catalytic domain"/>
    <property type="match status" value="1"/>
</dbReference>
<evidence type="ECO:0000259" key="8">
    <source>
        <dbReference type="Pfam" id="PF01432"/>
    </source>
</evidence>
<dbReference type="InterPro" id="IPR024079">
    <property type="entry name" value="MetalloPept_cat_dom_sf"/>
</dbReference>
<comment type="similarity">
    <text evidence="1 7">Belongs to the peptidase M3 family.</text>
</comment>
<keyword evidence="6 7" id="KW-0482">Metalloprotease</keyword>
<evidence type="ECO:0000313" key="9">
    <source>
        <dbReference type="EMBL" id="WAQ97670.1"/>
    </source>
</evidence>
<keyword evidence="2 7" id="KW-0645">Protease</keyword>
<proteinExistence type="inferred from homology"/>
<feature type="domain" description="Peptidase M3A/M3B catalytic" evidence="8">
    <location>
        <begin position="348"/>
        <end position="713"/>
    </location>
</feature>
<dbReference type="Proteomes" id="UP001164746">
    <property type="component" value="Chromosome 2"/>
</dbReference>
<evidence type="ECO:0000313" key="10">
    <source>
        <dbReference type="Proteomes" id="UP001164746"/>
    </source>
</evidence>
<keyword evidence="3 7" id="KW-0479">Metal-binding</keyword>
<name>A0ABY7DRT9_MYAAR</name>
<accession>A0ABY7DRT9</accession>
<dbReference type="InterPro" id="IPR045090">
    <property type="entry name" value="Pept_M3A_M3B"/>
</dbReference>
<keyword evidence="4 7" id="KW-0378">Hydrolase</keyword>
<evidence type="ECO:0000256" key="6">
    <source>
        <dbReference type="ARBA" id="ARBA00023049"/>
    </source>
</evidence>
<keyword evidence="5 7" id="KW-0862">Zinc</keyword>
<organism evidence="9 10">
    <name type="scientific">Mya arenaria</name>
    <name type="common">Soft-shell clam</name>
    <dbReference type="NCBI Taxonomy" id="6604"/>
    <lineage>
        <taxon>Eukaryota</taxon>
        <taxon>Metazoa</taxon>
        <taxon>Spiralia</taxon>
        <taxon>Lophotrochozoa</taxon>
        <taxon>Mollusca</taxon>
        <taxon>Bivalvia</taxon>
        <taxon>Autobranchia</taxon>
        <taxon>Heteroconchia</taxon>
        <taxon>Euheterodonta</taxon>
        <taxon>Imparidentia</taxon>
        <taxon>Neoheterodontei</taxon>
        <taxon>Myida</taxon>
        <taxon>Myoidea</taxon>
        <taxon>Myidae</taxon>
        <taxon>Mya</taxon>
    </lineage>
</organism>
<dbReference type="InterPro" id="IPR001567">
    <property type="entry name" value="Pept_M3A_M3B_dom"/>
</dbReference>
<protein>
    <submittedName>
        <fullName evidence="9">OOPDA-like protein</fullName>
    </submittedName>
</protein>
<dbReference type="Gene3D" id="3.40.390.10">
    <property type="entry name" value="Collagenase (Catalytic Domain)"/>
    <property type="match status" value="1"/>
</dbReference>